<sequence length="134" mass="14782">MLDSDNGNKYEEAERELLTAAKRYMRSSPHDPKVHRYPAATEDTWNREAIGLGLRDIRNNKLPSFIAADSPTGTNRVPVPVAIGLGLGTGFGKMHILTEAPGILGVTSSVYITYNHQQQLGKDKKQQGKQPFYG</sequence>
<gene>
    <name evidence="1" type="ORF">SEMRO_781_G201680.1</name>
</gene>
<evidence type="ECO:0000313" key="2">
    <source>
        <dbReference type="Proteomes" id="UP001153069"/>
    </source>
</evidence>
<evidence type="ECO:0000313" key="1">
    <source>
        <dbReference type="EMBL" id="CAB9516425.1"/>
    </source>
</evidence>
<dbReference type="AlphaFoldDB" id="A0A9N8EDA8"/>
<name>A0A9N8EDA8_9STRA</name>
<dbReference type="EMBL" id="CAICTM010000780">
    <property type="protein sequence ID" value="CAB9516425.1"/>
    <property type="molecule type" value="Genomic_DNA"/>
</dbReference>
<proteinExistence type="predicted"/>
<keyword evidence="2" id="KW-1185">Reference proteome</keyword>
<organism evidence="1 2">
    <name type="scientific">Seminavis robusta</name>
    <dbReference type="NCBI Taxonomy" id="568900"/>
    <lineage>
        <taxon>Eukaryota</taxon>
        <taxon>Sar</taxon>
        <taxon>Stramenopiles</taxon>
        <taxon>Ochrophyta</taxon>
        <taxon>Bacillariophyta</taxon>
        <taxon>Bacillariophyceae</taxon>
        <taxon>Bacillariophycidae</taxon>
        <taxon>Naviculales</taxon>
        <taxon>Naviculaceae</taxon>
        <taxon>Seminavis</taxon>
    </lineage>
</organism>
<accession>A0A9N8EDA8</accession>
<dbReference type="Proteomes" id="UP001153069">
    <property type="component" value="Unassembled WGS sequence"/>
</dbReference>
<reference evidence="1" key="1">
    <citation type="submission" date="2020-06" db="EMBL/GenBank/DDBJ databases">
        <authorList>
            <consortium name="Plant Systems Biology data submission"/>
        </authorList>
    </citation>
    <scope>NUCLEOTIDE SEQUENCE</scope>
    <source>
        <strain evidence="1">D6</strain>
    </source>
</reference>
<comment type="caution">
    <text evidence="1">The sequence shown here is derived from an EMBL/GenBank/DDBJ whole genome shotgun (WGS) entry which is preliminary data.</text>
</comment>
<protein>
    <submittedName>
        <fullName evidence="1">Uncharacterized protein</fullName>
    </submittedName>
</protein>